<proteinExistence type="predicted"/>
<reference evidence="1 2" key="1">
    <citation type="journal article" date="2018" name="Sci. Rep.">
        <title>Genomic signatures of local adaptation to the degree of environmental predictability in rotifers.</title>
        <authorList>
            <person name="Franch-Gras L."/>
            <person name="Hahn C."/>
            <person name="Garcia-Roger E.M."/>
            <person name="Carmona M.J."/>
            <person name="Serra M."/>
            <person name="Gomez A."/>
        </authorList>
    </citation>
    <scope>NUCLEOTIDE SEQUENCE [LARGE SCALE GENOMIC DNA]</scope>
    <source>
        <strain evidence="1">HYR1</strain>
    </source>
</reference>
<name>A0A3M7SFH5_BRAPC</name>
<organism evidence="1 2">
    <name type="scientific">Brachionus plicatilis</name>
    <name type="common">Marine rotifer</name>
    <name type="synonym">Brachionus muelleri</name>
    <dbReference type="NCBI Taxonomy" id="10195"/>
    <lineage>
        <taxon>Eukaryota</taxon>
        <taxon>Metazoa</taxon>
        <taxon>Spiralia</taxon>
        <taxon>Gnathifera</taxon>
        <taxon>Rotifera</taxon>
        <taxon>Eurotatoria</taxon>
        <taxon>Monogononta</taxon>
        <taxon>Pseudotrocha</taxon>
        <taxon>Ploima</taxon>
        <taxon>Brachionidae</taxon>
        <taxon>Brachionus</taxon>
    </lineage>
</organism>
<accession>A0A3M7SFH5</accession>
<comment type="caution">
    <text evidence="1">The sequence shown here is derived from an EMBL/GenBank/DDBJ whole genome shotgun (WGS) entry which is preliminary data.</text>
</comment>
<dbReference type="Proteomes" id="UP000276133">
    <property type="component" value="Unassembled WGS sequence"/>
</dbReference>
<sequence>MSSSDNPLRHRYLPSPITRSSYGATHYFISIVLDLRSLDKTKRRKTTRRKVMSSKTQNGSKQIIKKFKVERILVEIPQIDSINCIT</sequence>
<dbReference type="EMBL" id="REGN01001459">
    <property type="protein sequence ID" value="RNA34531.1"/>
    <property type="molecule type" value="Genomic_DNA"/>
</dbReference>
<dbReference type="AlphaFoldDB" id="A0A3M7SFH5"/>
<keyword evidence="2" id="KW-1185">Reference proteome</keyword>
<evidence type="ECO:0000313" key="1">
    <source>
        <dbReference type="EMBL" id="RNA34531.1"/>
    </source>
</evidence>
<gene>
    <name evidence="1" type="ORF">BpHYR1_006094</name>
</gene>
<evidence type="ECO:0000313" key="2">
    <source>
        <dbReference type="Proteomes" id="UP000276133"/>
    </source>
</evidence>
<protein>
    <submittedName>
        <fullName evidence="1">Uncharacterized protein</fullName>
    </submittedName>
</protein>